<dbReference type="PANTHER" id="PTHR30151">
    <property type="entry name" value="ALKANE SULFONATE ABC TRANSPORTER-RELATED, MEMBRANE SUBUNIT"/>
    <property type="match status" value="1"/>
</dbReference>
<proteinExistence type="inferred from homology"/>
<evidence type="ECO:0000313" key="9">
    <source>
        <dbReference type="EMBL" id="MDY0885816.1"/>
    </source>
</evidence>
<reference evidence="9 10" key="1">
    <citation type="journal article" date="2016" name="Antonie Van Leeuwenhoek">
        <title>Dongia soli sp. nov., isolated from soil from Dokdo, Korea.</title>
        <authorList>
            <person name="Kim D.U."/>
            <person name="Lee H."/>
            <person name="Kim H."/>
            <person name="Kim S.G."/>
            <person name="Ka J.O."/>
        </authorList>
    </citation>
    <scope>NUCLEOTIDE SEQUENCE [LARGE SCALE GENOMIC DNA]</scope>
    <source>
        <strain evidence="9 10">D78</strain>
    </source>
</reference>
<evidence type="ECO:0000256" key="1">
    <source>
        <dbReference type="ARBA" id="ARBA00004651"/>
    </source>
</evidence>
<keyword evidence="10" id="KW-1185">Reference proteome</keyword>
<protein>
    <submittedName>
        <fullName evidence="9">ABC transporter permease</fullName>
    </submittedName>
</protein>
<evidence type="ECO:0000256" key="5">
    <source>
        <dbReference type="ARBA" id="ARBA00022989"/>
    </source>
</evidence>
<evidence type="ECO:0000256" key="7">
    <source>
        <dbReference type="RuleBase" id="RU363032"/>
    </source>
</evidence>
<keyword evidence="4 7" id="KW-0812">Transmembrane</keyword>
<comment type="similarity">
    <text evidence="7">Belongs to the binding-protein-dependent transport system permease family.</text>
</comment>
<gene>
    <name evidence="9" type="ORF">SMD27_23470</name>
</gene>
<dbReference type="PANTHER" id="PTHR30151:SF38">
    <property type="entry name" value="ALIPHATIC SULFONATES TRANSPORT PERMEASE PROTEIN SSUC-RELATED"/>
    <property type="match status" value="1"/>
</dbReference>
<keyword evidence="6 7" id="KW-0472">Membrane</keyword>
<dbReference type="InterPro" id="IPR035906">
    <property type="entry name" value="MetI-like_sf"/>
</dbReference>
<feature type="transmembrane region" description="Helical" evidence="7">
    <location>
        <begin position="221"/>
        <end position="248"/>
    </location>
</feature>
<dbReference type="Gene3D" id="1.10.3720.10">
    <property type="entry name" value="MetI-like"/>
    <property type="match status" value="1"/>
</dbReference>
<evidence type="ECO:0000259" key="8">
    <source>
        <dbReference type="PROSITE" id="PS50928"/>
    </source>
</evidence>
<keyword evidence="3" id="KW-1003">Cell membrane</keyword>
<feature type="transmembrane region" description="Helical" evidence="7">
    <location>
        <begin position="21"/>
        <end position="43"/>
    </location>
</feature>
<feature type="domain" description="ABC transmembrane type-1" evidence="8">
    <location>
        <begin position="67"/>
        <end position="247"/>
    </location>
</feature>
<evidence type="ECO:0000313" key="10">
    <source>
        <dbReference type="Proteomes" id="UP001279642"/>
    </source>
</evidence>
<dbReference type="EMBL" id="JAXCLW010000014">
    <property type="protein sequence ID" value="MDY0885816.1"/>
    <property type="molecule type" value="Genomic_DNA"/>
</dbReference>
<dbReference type="PROSITE" id="PS50928">
    <property type="entry name" value="ABC_TM1"/>
    <property type="match status" value="1"/>
</dbReference>
<evidence type="ECO:0000256" key="4">
    <source>
        <dbReference type="ARBA" id="ARBA00022692"/>
    </source>
</evidence>
<sequence length="261" mass="28626">MTVSNGAAQPAAHRQRLLFRCLSLIVFFLFWQILSAAIADPAMLPGPLATLSVAWSELLHGELLYHVGITLLRVTAAFCGAMIVGVAVGITFGRLALVDDLFDSWLVIALNVPALVTIVLCYVWFGLSEVAAILAVALNKAPTVVAITREGARSLDRSLLEMAAVFRVPRLRVIRRIVLPQLAPSIMAAARTGLALTWKIVLVVELLGRPDGVGFQIRRFFNYFDIAGILAYTLVFVAVILAIETLILRPLDRELSRWRKV</sequence>
<dbReference type="Proteomes" id="UP001279642">
    <property type="component" value="Unassembled WGS sequence"/>
</dbReference>
<dbReference type="InterPro" id="IPR000515">
    <property type="entry name" value="MetI-like"/>
</dbReference>
<comment type="subcellular location">
    <subcellularLocation>
        <location evidence="1 7">Cell membrane</location>
        <topology evidence="1 7">Multi-pass membrane protein</topology>
    </subcellularLocation>
</comment>
<dbReference type="RefSeq" id="WP_320510890.1">
    <property type="nucleotide sequence ID" value="NZ_JAXCLW010000014.1"/>
</dbReference>
<evidence type="ECO:0000256" key="2">
    <source>
        <dbReference type="ARBA" id="ARBA00022448"/>
    </source>
</evidence>
<dbReference type="CDD" id="cd06261">
    <property type="entry name" value="TM_PBP2"/>
    <property type="match status" value="1"/>
</dbReference>
<comment type="caution">
    <text evidence="9">The sequence shown here is derived from an EMBL/GenBank/DDBJ whole genome shotgun (WGS) entry which is preliminary data.</text>
</comment>
<evidence type="ECO:0000256" key="6">
    <source>
        <dbReference type="ARBA" id="ARBA00023136"/>
    </source>
</evidence>
<keyword evidence="5 7" id="KW-1133">Transmembrane helix</keyword>
<keyword evidence="2 7" id="KW-0813">Transport</keyword>
<feature type="transmembrane region" description="Helical" evidence="7">
    <location>
        <begin position="63"/>
        <end position="93"/>
    </location>
</feature>
<dbReference type="SUPFAM" id="SSF161098">
    <property type="entry name" value="MetI-like"/>
    <property type="match status" value="1"/>
</dbReference>
<evidence type="ECO:0000256" key="3">
    <source>
        <dbReference type="ARBA" id="ARBA00022475"/>
    </source>
</evidence>
<accession>A0ABU5ELG0</accession>
<organism evidence="9 10">
    <name type="scientific">Dongia soli</name>
    <dbReference type="NCBI Taxonomy" id="600628"/>
    <lineage>
        <taxon>Bacteria</taxon>
        <taxon>Pseudomonadati</taxon>
        <taxon>Pseudomonadota</taxon>
        <taxon>Alphaproteobacteria</taxon>
        <taxon>Rhodospirillales</taxon>
        <taxon>Dongiaceae</taxon>
        <taxon>Dongia</taxon>
    </lineage>
</organism>
<dbReference type="Pfam" id="PF00528">
    <property type="entry name" value="BPD_transp_1"/>
    <property type="match status" value="1"/>
</dbReference>
<name>A0ABU5ELG0_9PROT</name>
<feature type="transmembrane region" description="Helical" evidence="7">
    <location>
        <begin position="105"/>
        <end position="125"/>
    </location>
</feature>